<evidence type="ECO:0000313" key="1">
    <source>
        <dbReference type="EMBL" id="HAE8207716.1"/>
    </source>
</evidence>
<sequence length="336" mass="39308">MKHNNKNSKEIRLNKMLYREAIKRINVKMDSGPYAKQNLDKLIESIKSSYEAEEDFHTIFKRNISMYLIINSGGIINSKMMAEIDDMENEIAKNAHDKLFNIKLLSWCKTYREMLLLIHSIINEKAFNAKDFIEFNGLGSYVTSFCEDDLNLSMIVDFFDEISFRYGIEMTKKIINTACMKYAKIHSIRPGKIKYSLPFDFKPNECNEKKIEEYKWILDRIPFIDKNAFGEDITELSTIMNKHIPLSLRAYYRYDVYVSCDALAESDIKLFILQTKRAWSQKKYQESVKGKPVLNTHISASAKKQLKLLASVHNKKINEELECIINDAYVRYKGLM</sequence>
<dbReference type="AlphaFoldDB" id="A0A737GZL7"/>
<organism evidence="1">
    <name type="scientific">Salmonella enterica subsp. salamae serovar 42:f,g,t:--</name>
    <dbReference type="NCBI Taxonomy" id="41518"/>
    <lineage>
        <taxon>Bacteria</taxon>
        <taxon>Pseudomonadati</taxon>
        <taxon>Pseudomonadota</taxon>
        <taxon>Gammaproteobacteria</taxon>
        <taxon>Enterobacterales</taxon>
        <taxon>Enterobacteriaceae</taxon>
        <taxon>Salmonella</taxon>
    </lineage>
</organism>
<name>A0A737GZL7_SALER</name>
<gene>
    <name evidence="1" type="ORF">GND11_001001</name>
</gene>
<reference evidence="1" key="2">
    <citation type="submission" date="2018-07" db="EMBL/GenBank/DDBJ databases">
        <authorList>
            <consortium name="NCBI Pathogen Detection Project"/>
        </authorList>
    </citation>
    <scope>NUCLEOTIDE SEQUENCE</scope>
    <source>
        <strain evidence="1">3472-64</strain>
    </source>
</reference>
<protein>
    <submittedName>
        <fullName evidence="1">Uncharacterized protein</fullName>
    </submittedName>
</protein>
<reference evidence="1" key="1">
    <citation type="journal article" date="2018" name="Genome Biol.">
        <title>SKESA: strategic k-mer extension for scrupulous assemblies.</title>
        <authorList>
            <person name="Souvorov A."/>
            <person name="Agarwala R."/>
            <person name="Lipman D.J."/>
        </authorList>
    </citation>
    <scope>NUCLEOTIDE SEQUENCE</scope>
    <source>
        <strain evidence="1">3472-64</strain>
    </source>
</reference>
<accession>A0A737GZL7</accession>
<dbReference type="EMBL" id="DAATEH010000006">
    <property type="protein sequence ID" value="HAE8207716.1"/>
    <property type="molecule type" value="Genomic_DNA"/>
</dbReference>
<proteinExistence type="predicted"/>
<comment type="caution">
    <text evidence="1">The sequence shown here is derived from an EMBL/GenBank/DDBJ whole genome shotgun (WGS) entry which is preliminary data.</text>
</comment>
<dbReference type="RefSeq" id="WP_052715469.1">
    <property type="nucleotide sequence ID" value="NZ_JXTT01000058.1"/>
</dbReference>